<evidence type="ECO:0000313" key="16">
    <source>
        <dbReference type="WBParaSite" id="EVEC_0001282501-mRNA-1"/>
    </source>
</evidence>
<keyword evidence="7" id="KW-0256">Endoplasmic reticulum</keyword>
<protein>
    <recommendedName>
        <fullName evidence="4">Macoilin</fullName>
    </recommendedName>
    <alternativeName>
        <fullName evidence="12">Transmembrane protein 57</fullName>
    </alternativeName>
</protein>
<reference evidence="14 15" key="2">
    <citation type="submission" date="2018-10" db="EMBL/GenBank/DDBJ databases">
        <authorList>
            <consortium name="Pathogen Informatics"/>
        </authorList>
    </citation>
    <scope>NUCLEOTIDE SEQUENCE [LARGE SCALE GENOMIC DNA]</scope>
</reference>
<name>A0A0N4VP97_ENTVE</name>
<dbReference type="Pfam" id="PF09726">
    <property type="entry name" value="Macoilin"/>
    <property type="match status" value="1"/>
</dbReference>
<evidence type="ECO:0000313" key="15">
    <source>
        <dbReference type="Proteomes" id="UP000274131"/>
    </source>
</evidence>
<evidence type="ECO:0000256" key="5">
    <source>
        <dbReference type="ARBA" id="ARBA00022553"/>
    </source>
</evidence>
<keyword evidence="11" id="KW-0539">Nucleus</keyword>
<dbReference type="EMBL" id="UXUI01013175">
    <property type="protein sequence ID" value="VDD97242.1"/>
    <property type="molecule type" value="Genomic_DNA"/>
</dbReference>
<feature type="transmembrane region" description="Helical" evidence="13">
    <location>
        <begin position="29"/>
        <end position="56"/>
    </location>
</feature>
<dbReference type="STRING" id="51028.A0A0N4VP97"/>
<evidence type="ECO:0000256" key="11">
    <source>
        <dbReference type="ARBA" id="ARBA00023242"/>
    </source>
</evidence>
<evidence type="ECO:0000256" key="12">
    <source>
        <dbReference type="ARBA" id="ARBA00031129"/>
    </source>
</evidence>
<comment type="subcellular location">
    <subcellularLocation>
        <location evidence="2">Nucleus membrane</location>
        <topology evidence="2">Multi-pass membrane protein</topology>
    </subcellularLocation>
    <subcellularLocation>
        <location evidence="3">Rough endoplasmic reticulum membrane</location>
        <topology evidence="3">Multi-pass membrane protein</topology>
    </subcellularLocation>
</comment>
<keyword evidence="8 13" id="KW-1133">Transmembrane helix</keyword>
<evidence type="ECO:0000313" key="14">
    <source>
        <dbReference type="EMBL" id="VDD97242.1"/>
    </source>
</evidence>
<feature type="transmembrane region" description="Helical" evidence="13">
    <location>
        <begin position="76"/>
        <end position="96"/>
    </location>
</feature>
<accession>A0A0N4VP97</accession>
<evidence type="ECO:0000256" key="7">
    <source>
        <dbReference type="ARBA" id="ARBA00022824"/>
    </source>
</evidence>
<dbReference type="PANTHER" id="PTHR47464">
    <property type="entry name" value="MACOILIN"/>
    <property type="match status" value="1"/>
</dbReference>
<keyword evidence="9 13" id="KW-0472">Membrane</keyword>
<dbReference type="Proteomes" id="UP000274131">
    <property type="component" value="Unassembled WGS sequence"/>
</dbReference>
<comment type="function">
    <text evidence="1">Plays a role in the regulation of neuronal activity.</text>
</comment>
<keyword evidence="15" id="KW-1185">Reference proteome</keyword>
<evidence type="ECO:0000256" key="2">
    <source>
        <dbReference type="ARBA" id="ARBA00004232"/>
    </source>
</evidence>
<evidence type="ECO:0000256" key="8">
    <source>
        <dbReference type="ARBA" id="ARBA00022989"/>
    </source>
</evidence>
<gene>
    <name evidence="14" type="ORF">EVEC_LOCUS11993</name>
</gene>
<feature type="transmembrane region" description="Helical" evidence="13">
    <location>
        <begin position="140"/>
        <end position="158"/>
    </location>
</feature>
<dbReference type="GO" id="GO:0030867">
    <property type="term" value="C:rough endoplasmic reticulum membrane"/>
    <property type="evidence" value="ECO:0007669"/>
    <property type="project" value="UniProtKB-SubCell"/>
</dbReference>
<dbReference type="WBParaSite" id="EVEC_0001282501-mRNA-1">
    <property type="protein sequence ID" value="EVEC_0001282501-mRNA-1"/>
    <property type="gene ID" value="EVEC_0001282501"/>
</dbReference>
<evidence type="ECO:0000256" key="4">
    <source>
        <dbReference type="ARBA" id="ARBA00021882"/>
    </source>
</evidence>
<dbReference type="OrthoDB" id="10071111at2759"/>
<evidence type="ECO:0000256" key="6">
    <source>
        <dbReference type="ARBA" id="ARBA00022692"/>
    </source>
</evidence>
<dbReference type="PANTHER" id="PTHR47464:SF2">
    <property type="entry name" value="MACOILIN"/>
    <property type="match status" value="1"/>
</dbReference>
<organism evidence="16">
    <name type="scientific">Enterobius vermicularis</name>
    <name type="common">Human pinworm</name>
    <dbReference type="NCBI Taxonomy" id="51028"/>
    <lineage>
        <taxon>Eukaryota</taxon>
        <taxon>Metazoa</taxon>
        <taxon>Ecdysozoa</taxon>
        <taxon>Nematoda</taxon>
        <taxon>Chromadorea</taxon>
        <taxon>Rhabditida</taxon>
        <taxon>Spirurina</taxon>
        <taxon>Oxyuridomorpha</taxon>
        <taxon>Oxyuroidea</taxon>
        <taxon>Oxyuridae</taxon>
        <taxon>Enterobius</taxon>
    </lineage>
</organism>
<sequence>MMKRVARPVDVPKLRRNLKNRNRLADTMCCGYLGGFAYLKFILIWLVCIALDLLIGFRFELLYPVWLSIGNCYDSFRLQGLISSLHYSAFSVIFICATLASDLIFFVLLPVQILLFLASSYIWIHFAWQTAMDIVGERGFGPAQLFLWIVLISFEYNWRYRGDSPVHLFLESSFGSIINFLTGSNFTSFSSLLKF</sequence>
<dbReference type="GO" id="GO:0031965">
    <property type="term" value="C:nuclear membrane"/>
    <property type="evidence" value="ECO:0007669"/>
    <property type="project" value="UniProtKB-SubCell"/>
</dbReference>
<keyword evidence="6 13" id="KW-0812">Transmembrane</keyword>
<feature type="transmembrane region" description="Helical" evidence="13">
    <location>
        <begin position="103"/>
        <end position="128"/>
    </location>
</feature>
<evidence type="ECO:0000256" key="9">
    <source>
        <dbReference type="ARBA" id="ARBA00023136"/>
    </source>
</evidence>
<dbReference type="AlphaFoldDB" id="A0A0N4VP97"/>
<proteinExistence type="predicted"/>
<evidence type="ECO:0000256" key="3">
    <source>
        <dbReference type="ARBA" id="ARBA00004269"/>
    </source>
</evidence>
<dbReference type="InterPro" id="IPR019130">
    <property type="entry name" value="Macoilin"/>
</dbReference>
<keyword evidence="10" id="KW-0325">Glycoprotein</keyword>
<keyword evidence="5" id="KW-0597">Phosphoprotein</keyword>
<dbReference type="GO" id="GO:0023041">
    <property type="term" value="P:neuronal signal transduction"/>
    <property type="evidence" value="ECO:0007669"/>
    <property type="project" value="InterPro"/>
</dbReference>
<evidence type="ECO:0000256" key="10">
    <source>
        <dbReference type="ARBA" id="ARBA00023180"/>
    </source>
</evidence>
<reference evidence="16" key="1">
    <citation type="submission" date="2017-02" db="UniProtKB">
        <authorList>
            <consortium name="WormBaseParasite"/>
        </authorList>
    </citation>
    <scope>IDENTIFICATION</scope>
</reference>
<evidence type="ECO:0000256" key="13">
    <source>
        <dbReference type="SAM" id="Phobius"/>
    </source>
</evidence>
<evidence type="ECO:0000256" key="1">
    <source>
        <dbReference type="ARBA" id="ARBA00003440"/>
    </source>
</evidence>